<dbReference type="Pfam" id="PF04749">
    <property type="entry name" value="PLAC8"/>
    <property type="match status" value="1"/>
</dbReference>
<dbReference type="GO" id="GO:0007166">
    <property type="term" value="P:cell surface receptor signaling pathway"/>
    <property type="evidence" value="ECO:0007669"/>
    <property type="project" value="InterPro"/>
</dbReference>
<keyword evidence="3" id="KW-1185">Reference proteome</keyword>
<dbReference type="Gene3D" id="1.20.930.20">
    <property type="entry name" value="Adaptor protein Cbl, N-terminal domain"/>
    <property type="match status" value="1"/>
</dbReference>
<dbReference type="PANTHER" id="PTHR46604">
    <property type="entry name" value="PROTEIN MID1-COMPLEMENTING ACTIVITY 1"/>
    <property type="match status" value="1"/>
</dbReference>
<reference evidence="2" key="1">
    <citation type="submission" date="2023-05" db="EMBL/GenBank/DDBJ databases">
        <title>Nepenthes gracilis genome sequencing.</title>
        <authorList>
            <person name="Fukushima K."/>
        </authorList>
    </citation>
    <scope>NUCLEOTIDE SEQUENCE</scope>
    <source>
        <strain evidence="2">SING2019-196</strain>
    </source>
</reference>
<proteinExistence type="predicted"/>
<dbReference type="InterPro" id="IPR045766">
    <property type="entry name" value="MCAfunc"/>
</dbReference>
<evidence type="ECO:0000259" key="1">
    <source>
        <dbReference type="Pfam" id="PF19584"/>
    </source>
</evidence>
<dbReference type="Proteomes" id="UP001279734">
    <property type="component" value="Unassembled WGS sequence"/>
</dbReference>
<dbReference type="Pfam" id="PF19584">
    <property type="entry name" value="MCAfunc"/>
    <property type="match status" value="1"/>
</dbReference>
<evidence type="ECO:0000313" key="3">
    <source>
        <dbReference type="Proteomes" id="UP001279734"/>
    </source>
</evidence>
<dbReference type="InterPro" id="IPR006461">
    <property type="entry name" value="PLAC_motif_containing"/>
</dbReference>
<protein>
    <recommendedName>
        <fullName evidence="1">MCAfunc domain-containing protein</fullName>
    </recommendedName>
</protein>
<dbReference type="CDD" id="cd21037">
    <property type="entry name" value="MLKL_NTD"/>
    <property type="match status" value="1"/>
</dbReference>
<dbReference type="NCBIfam" id="TIGR01571">
    <property type="entry name" value="A_thal_Cys_rich"/>
    <property type="match status" value="1"/>
</dbReference>
<dbReference type="AlphaFoldDB" id="A0AAD3Y5M2"/>
<name>A0AAD3Y5M2_NEPGR</name>
<dbReference type="InterPro" id="IPR036537">
    <property type="entry name" value="Adaptor_Cbl_N_dom_sf"/>
</dbReference>
<evidence type="ECO:0000313" key="2">
    <source>
        <dbReference type="EMBL" id="GMH30552.1"/>
    </source>
</evidence>
<gene>
    <name evidence="2" type="ORF">Nepgr_032395</name>
</gene>
<organism evidence="2 3">
    <name type="scientific">Nepenthes gracilis</name>
    <name type="common">Slender pitcher plant</name>
    <dbReference type="NCBI Taxonomy" id="150966"/>
    <lineage>
        <taxon>Eukaryota</taxon>
        <taxon>Viridiplantae</taxon>
        <taxon>Streptophyta</taxon>
        <taxon>Embryophyta</taxon>
        <taxon>Tracheophyta</taxon>
        <taxon>Spermatophyta</taxon>
        <taxon>Magnoliopsida</taxon>
        <taxon>eudicotyledons</taxon>
        <taxon>Gunneridae</taxon>
        <taxon>Pentapetalae</taxon>
        <taxon>Caryophyllales</taxon>
        <taxon>Nepenthaceae</taxon>
        <taxon>Nepenthes</taxon>
    </lineage>
</organism>
<dbReference type="PANTHER" id="PTHR46604:SF2">
    <property type="entry name" value="MCAFUNC DOMAIN-CONTAINING PROTEIN"/>
    <property type="match status" value="1"/>
</dbReference>
<comment type="caution">
    <text evidence="2">The sequence shown here is derived from an EMBL/GenBank/DDBJ whole genome shotgun (WGS) entry which is preliminary data.</text>
</comment>
<accession>A0AAD3Y5M2</accession>
<feature type="domain" description="MCAfunc" evidence="1">
    <location>
        <begin position="19"/>
        <end position="150"/>
    </location>
</feature>
<sequence>MIMASVAKPPGVADAVGQVNMIIKAAKQATTHHSNCERLANHVKNVGNLLEKVQSAAVLPAERMNGLEEALGKALDLVESCRDKSHLYMLAVGWGVVYQFRQVQTEIDRHLSLLPLISAADKHLLQEIEADNPNFTLDEEEMEAHRVVLQTARTIKDANVLEAFLSRRYPDLKFHDALKLEKEKLQFQLQRFQANNDGQHSRLIQHLVDVTDNVVNLLPDKKLHPNSYIGSGYAWKPEHHGQLEWQADLFDCCSEPCLSLKTCLYPCGTFQWIAHVVSQGKISREQVCNNLSTYCLFCGCCCYTCYVRGKLRNHFNIEGGACDDFLTHLMCCCCAMVQEWRELEIRDFEAVNPSNCRTLGGRQWRFGGRGP</sequence>
<dbReference type="EMBL" id="BSYO01000038">
    <property type="protein sequence ID" value="GMH30552.1"/>
    <property type="molecule type" value="Genomic_DNA"/>
</dbReference>
<dbReference type="InterPro" id="IPR059179">
    <property type="entry name" value="MLKL-like_MCAfunc"/>
</dbReference>